<evidence type="ECO:0000313" key="2">
    <source>
        <dbReference type="Proteomes" id="UP000030748"/>
    </source>
</evidence>
<dbReference type="Proteomes" id="UP000030748">
    <property type="component" value="Unassembled WGS sequence"/>
</dbReference>
<evidence type="ECO:0000313" key="1">
    <source>
        <dbReference type="EMBL" id="EYU24383.1"/>
    </source>
</evidence>
<sequence length="294" mass="33114">MDNFEEVVKKEWNMKDLKALTSQIKAHESTLNLKRRWLMDLALSPVEQKRLEDILPANDKILPESLLREDDLSYEDMKTCIEKGFGAHNNGNEAHFIQKDVRVSNPPDGFRHIFSQLENMTNKDLCSIVEILTGGFTKFEKTRSSMKRTIKELLPKVISDKSDISRAKLERLLQVVENSKTCCGNNRMVDSNSYEAYNAAAVKVLDGLEDFPSDALKAMHRKLKGVKGYIPSIKPSKSGWVRGKIINTMRRKCMEMLANPSETGGPSEKLAKALGVASLTLKSIMNIPAVMDLK</sequence>
<dbReference type="STRING" id="4155.A0A022QAW8"/>
<organism evidence="1 2">
    <name type="scientific">Erythranthe guttata</name>
    <name type="common">Yellow monkey flower</name>
    <name type="synonym">Mimulus guttatus</name>
    <dbReference type="NCBI Taxonomy" id="4155"/>
    <lineage>
        <taxon>Eukaryota</taxon>
        <taxon>Viridiplantae</taxon>
        <taxon>Streptophyta</taxon>
        <taxon>Embryophyta</taxon>
        <taxon>Tracheophyta</taxon>
        <taxon>Spermatophyta</taxon>
        <taxon>Magnoliopsida</taxon>
        <taxon>eudicotyledons</taxon>
        <taxon>Gunneridae</taxon>
        <taxon>Pentapetalae</taxon>
        <taxon>asterids</taxon>
        <taxon>lamiids</taxon>
        <taxon>Lamiales</taxon>
        <taxon>Phrymaceae</taxon>
        <taxon>Erythranthe</taxon>
    </lineage>
</organism>
<accession>A0A022QAW8</accession>
<gene>
    <name evidence="1" type="ORF">MIMGU_mgv11b023451mg</name>
</gene>
<name>A0A022QAW8_ERYGU</name>
<feature type="non-terminal residue" evidence="1">
    <location>
        <position position="294"/>
    </location>
</feature>
<reference evidence="1 2" key="1">
    <citation type="journal article" date="2013" name="Proc. Natl. Acad. Sci. U.S.A.">
        <title>Fine-scale variation in meiotic recombination in Mimulus inferred from population shotgun sequencing.</title>
        <authorList>
            <person name="Hellsten U."/>
            <person name="Wright K.M."/>
            <person name="Jenkins J."/>
            <person name="Shu S."/>
            <person name="Yuan Y."/>
            <person name="Wessler S.R."/>
            <person name="Schmutz J."/>
            <person name="Willis J.H."/>
            <person name="Rokhsar D.S."/>
        </authorList>
    </citation>
    <scope>NUCLEOTIDE SEQUENCE [LARGE SCALE GENOMIC DNA]</scope>
    <source>
        <strain evidence="2">cv. DUN x IM62</strain>
    </source>
</reference>
<dbReference type="AlphaFoldDB" id="A0A022QAW8"/>
<keyword evidence="2" id="KW-1185">Reference proteome</keyword>
<protein>
    <submittedName>
        <fullName evidence="1">Uncharacterized protein</fullName>
    </submittedName>
</protein>
<proteinExistence type="predicted"/>
<dbReference type="PANTHER" id="PTHR36071">
    <property type="entry name" value="DNA DOUBLE-STRAND BREAK REPAIR PROTEIN"/>
    <property type="match status" value="1"/>
</dbReference>
<dbReference type="eggNOG" id="ENOG502R4EM">
    <property type="taxonomic scope" value="Eukaryota"/>
</dbReference>
<dbReference type="EMBL" id="KI632125">
    <property type="protein sequence ID" value="EYU24383.1"/>
    <property type="molecule type" value="Genomic_DNA"/>
</dbReference>
<dbReference type="PANTHER" id="PTHR36071:SF1">
    <property type="entry name" value="DNA DOUBLE-STRAND BREAK REPAIR PROTEIN"/>
    <property type="match status" value="1"/>
</dbReference>